<accession>A0A2S8B858</accession>
<evidence type="ECO:0000313" key="2">
    <source>
        <dbReference type="Proteomes" id="UP000238954"/>
    </source>
</evidence>
<dbReference type="Proteomes" id="UP000238954">
    <property type="component" value="Chromosome"/>
</dbReference>
<gene>
    <name evidence="1" type="ORF">CVO77_08770</name>
</gene>
<dbReference type="AlphaFoldDB" id="A0A2S8B858"/>
<keyword evidence="2" id="KW-1185">Reference proteome</keyword>
<evidence type="ECO:0000313" key="1">
    <source>
        <dbReference type="EMBL" id="PQM28537.1"/>
    </source>
</evidence>
<protein>
    <submittedName>
        <fullName evidence="1">Uncharacterized protein</fullName>
    </submittedName>
</protein>
<reference evidence="2" key="1">
    <citation type="submission" date="2017-11" db="EMBL/GenBank/DDBJ databases">
        <title>The complete genome sequence of Sphingopyxis pomeranensis sp. nov. strain WS5A3p.</title>
        <authorList>
            <person name="Kaminski M.A."/>
        </authorList>
    </citation>
    <scope>NUCLEOTIDE SEQUENCE [LARGE SCALE GENOMIC DNA]</scope>
    <source>
        <strain evidence="2">WS5A3p</strain>
    </source>
</reference>
<name>A0A2S8B858_9SPHN</name>
<organism evidence="1 2">
    <name type="scientific">Sphingopyxis lindanitolerans</name>
    <dbReference type="NCBI Taxonomy" id="2054227"/>
    <lineage>
        <taxon>Bacteria</taxon>
        <taxon>Pseudomonadati</taxon>
        <taxon>Pseudomonadota</taxon>
        <taxon>Alphaproteobacteria</taxon>
        <taxon>Sphingomonadales</taxon>
        <taxon>Sphingomonadaceae</taxon>
        <taxon>Sphingopyxis</taxon>
    </lineage>
</organism>
<dbReference type="EMBL" id="PHFW01000002">
    <property type="protein sequence ID" value="PQM28537.1"/>
    <property type="molecule type" value="Genomic_DNA"/>
</dbReference>
<sequence>MPPSVHTWQKNLSATDAQQETSGGLVPYLRLTSGSLAVGDFQTWFRNEMFGAVAWQAGQFGKKPVEEAYVPFTVIVQGLNIGTIAFRVTHDDTRQNSNNAPNTWLHWPSQMESILHNNDFSGRPVVLTRDDTGLFTLEIQ</sequence>
<proteinExistence type="predicted"/>
<comment type="caution">
    <text evidence="1">The sequence shown here is derived from an EMBL/GenBank/DDBJ whole genome shotgun (WGS) entry which is preliminary data.</text>
</comment>